<dbReference type="RefSeq" id="WP_005869914.1">
    <property type="nucleotide sequence ID" value="NZ_ACYG01000011.1"/>
</dbReference>
<dbReference type="EMBL" id="ACYG01000011">
    <property type="protein sequence ID" value="EEV18472.1"/>
    <property type="molecule type" value="Genomic_DNA"/>
</dbReference>
<keyword evidence="1" id="KW-0413">Isomerase</keyword>
<dbReference type="Gene3D" id="3.30.429.10">
    <property type="entry name" value="Macrophage Migration Inhibitory Factor"/>
    <property type="match status" value="1"/>
</dbReference>
<dbReference type="GO" id="GO:0016853">
    <property type="term" value="F:isomerase activity"/>
    <property type="evidence" value="ECO:0007669"/>
    <property type="project" value="UniProtKB-KW"/>
</dbReference>
<dbReference type="InterPro" id="IPR014347">
    <property type="entry name" value="Tautomerase/MIF_sf"/>
</dbReference>
<reference evidence="3 4" key="1">
    <citation type="submission" date="2009-07" db="EMBL/GenBank/DDBJ databases">
        <authorList>
            <person name="Madupu R."/>
            <person name="Sebastian Y."/>
            <person name="Durkin A.S."/>
            <person name="Torralba M."/>
            <person name="Methe B."/>
            <person name="Sutton G.G."/>
            <person name="Strausberg R.L."/>
            <person name="Nelson K.E."/>
        </authorList>
    </citation>
    <scope>NUCLEOTIDE SEQUENCE [LARGE SCALE GENOMIC DNA]</scope>
    <source>
        <strain evidence="3 4">RM3268</strain>
    </source>
</reference>
<dbReference type="SUPFAM" id="SSF55331">
    <property type="entry name" value="Tautomerase/MIF"/>
    <property type="match status" value="1"/>
</dbReference>
<evidence type="ECO:0000256" key="1">
    <source>
        <dbReference type="ARBA" id="ARBA00023235"/>
    </source>
</evidence>
<dbReference type="AlphaFoldDB" id="C8PFC6"/>
<protein>
    <recommendedName>
        <fullName evidence="2">4-oxalocrotonate tautomerase-like domain-containing protein</fullName>
    </recommendedName>
</protein>
<name>C8PFC6_9BACT</name>
<feature type="domain" description="4-oxalocrotonate tautomerase-like" evidence="2">
    <location>
        <begin position="2"/>
        <end position="42"/>
    </location>
</feature>
<dbReference type="Proteomes" id="UP000005709">
    <property type="component" value="Unassembled WGS sequence"/>
</dbReference>
<evidence type="ECO:0000313" key="4">
    <source>
        <dbReference type="Proteomes" id="UP000005709"/>
    </source>
</evidence>
<proteinExistence type="predicted"/>
<sequence length="45" mass="5024">MPYINVKITKERGGLSREQKARLVKNLTDALVAVLGRGEKTTVLR</sequence>
<keyword evidence="4" id="KW-1185">Reference proteome</keyword>
<accession>C8PFC6</accession>
<gene>
    <name evidence="3" type="ORF">CAMGR0001_2479</name>
</gene>
<dbReference type="Pfam" id="PF01361">
    <property type="entry name" value="Tautomerase"/>
    <property type="match status" value="1"/>
</dbReference>
<comment type="caution">
    <text evidence="3">The sequence shown here is derived from an EMBL/GenBank/DDBJ whole genome shotgun (WGS) entry which is preliminary data.</text>
</comment>
<dbReference type="STRING" id="824.CGRAC_1960"/>
<organism evidence="3 4">
    <name type="scientific">Campylobacter gracilis RM3268</name>
    <dbReference type="NCBI Taxonomy" id="553220"/>
    <lineage>
        <taxon>Bacteria</taxon>
        <taxon>Pseudomonadati</taxon>
        <taxon>Campylobacterota</taxon>
        <taxon>Epsilonproteobacteria</taxon>
        <taxon>Campylobacterales</taxon>
        <taxon>Campylobacteraceae</taxon>
        <taxon>Campylobacter</taxon>
    </lineage>
</organism>
<evidence type="ECO:0000313" key="3">
    <source>
        <dbReference type="EMBL" id="EEV18472.1"/>
    </source>
</evidence>
<dbReference type="InterPro" id="IPR004370">
    <property type="entry name" value="4-OT-like_dom"/>
</dbReference>
<evidence type="ECO:0000259" key="2">
    <source>
        <dbReference type="Pfam" id="PF01361"/>
    </source>
</evidence>